<proteinExistence type="predicted"/>
<keyword evidence="1" id="KW-0547">Nucleotide-binding</keyword>
<dbReference type="PANTHER" id="PTHR45756">
    <property type="entry name" value="PALMITOYLTRANSFERASE"/>
    <property type="match status" value="1"/>
</dbReference>
<keyword evidence="2" id="KW-1133">Transmembrane helix</keyword>
<evidence type="ECO:0000256" key="1">
    <source>
        <dbReference type="PROSITE-ProRule" id="PRU10141"/>
    </source>
</evidence>
<gene>
    <name evidence="4" type="ORF">ENUP19_0324G0016</name>
</gene>
<organism evidence="4 5">
    <name type="scientific">Entamoeba nuttalli</name>
    <dbReference type="NCBI Taxonomy" id="412467"/>
    <lineage>
        <taxon>Eukaryota</taxon>
        <taxon>Amoebozoa</taxon>
        <taxon>Evosea</taxon>
        <taxon>Archamoebae</taxon>
        <taxon>Mastigamoebida</taxon>
        <taxon>Entamoebidae</taxon>
        <taxon>Entamoeba</taxon>
    </lineage>
</organism>
<keyword evidence="2" id="KW-0812">Transmembrane</keyword>
<dbReference type="PROSITE" id="PS50011">
    <property type="entry name" value="PROTEIN_KINASE_DOM"/>
    <property type="match status" value="1"/>
</dbReference>
<dbReference type="PROSITE" id="PS00107">
    <property type="entry name" value="PROTEIN_KINASE_ATP"/>
    <property type="match status" value="1"/>
</dbReference>
<dbReference type="Gene3D" id="1.10.510.10">
    <property type="entry name" value="Transferase(Phosphotransferase) domain 1"/>
    <property type="match status" value="1"/>
</dbReference>
<dbReference type="Gene3D" id="2.10.220.10">
    <property type="entry name" value="Hormone Receptor, Insulin-like Growth Factor Receptor 1, Chain A, domain 2"/>
    <property type="match status" value="1"/>
</dbReference>
<feature type="transmembrane region" description="Helical" evidence="2">
    <location>
        <begin position="107"/>
        <end position="138"/>
    </location>
</feature>
<feature type="binding site" evidence="1">
    <location>
        <position position="297"/>
    </location>
    <ligand>
        <name>ATP</name>
        <dbReference type="ChEBI" id="CHEBI:30616"/>
    </ligand>
</feature>
<accession>A0ABQ0DWE0</accession>
<dbReference type="SMART" id="SM00219">
    <property type="entry name" value="TyrKc"/>
    <property type="match status" value="1"/>
</dbReference>
<keyword evidence="1" id="KW-0067">ATP-binding</keyword>
<name>A0ABQ0DWE0_9EUKA</name>
<dbReference type="PANTHER" id="PTHR45756:SF1">
    <property type="entry name" value="PROTEIN KINASE DOMAIN CONTAINING PROTEIN"/>
    <property type="match status" value="1"/>
</dbReference>
<evidence type="ECO:0000259" key="3">
    <source>
        <dbReference type="PROSITE" id="PS50011"/>
    </source>
</evidence>
<sequence length="385" mass="44823">MSWIGECKSIEDVEGCKGEIDKEYGCRECSEGYYLINKECSKCKENCTTCSRKNECNSCDDEFVLKNKECIYYLNINKCKEAKNNKCWKCSFWYGTNEEGSECHKEVVWWMIMIIIIIIVIIIIITIVMIIMMVNYIMKRKEKKEREKTTTIFKITQSNIKFISLGDGISTNKKEIELQEGEEIQMKIQISSKEENEKYSIRTKPNVIIIEGGYACEFEVFITIKCTTKINDKIMIISKTLNKAQEETIKSISISGETEISTRLDPDEIKEEKKIGEGSFGIVYVGEFRGNKVAIKKMKQIEKSEDKKKEFEKEVSMLDKFRDEYIIQFYGAVFIHNKICMVTEYAEYGSIQDIMNKRKITEMPKKIRIKFMIDGAKGISYLHSN</sequence>
<dbReference type="InterPro" id="IPR020635">
    <property type="entry name" value="Tyr_kinase_cat_dom"/>
</dbReference>
<dbReference type="SUPFAM" id="SSF57184">
    <property type="entry name" value="Growth factor receptor domain"/>
    <property type="match status" value="1"/>
</dbReference>
<evidence type="ECO:0000313" key="4">
    <source>
        <dbReference type="EMBL" id="GAB1227156.1"/>
    </source>
</evidence>
<feature type="domain" description="Protein kinase" evidence="3">
    <location>
        <begin position="269"/>
        <end position="385"/>
    </location>
</feature>
<evidence type="ECO:0000256" key="2">
    <source>
        <dbReference type="SAM" id="Phobius"/>
    </source>
</evidence>
<keyword evidence="5" id="KW-1185">Reference proteome</keyword>
<dbReference type="InterPro" id="IPR000719">
    <property type="entry name" value="Prot_kinase_dom"/>
</dbReference>
<dbReference type="InterPro" id="IPR011009">
    <property type="entry name" value="Kinase-like_dom_sf"/>
</dbReference>
<dbReference type="SUPFAM" id="SSF56112">
    <property type="entry name" value="Protein kinase-like (PK-like)"/>
    <property type="match status" value="1"/>
</dbReference>
<dbReference type="InterPro" id="IPR053215">
    <property type="entry name" value="TKL_Ser/Thr_kinase"/>
</dbReference>
<dbReference type="InterPro" id="IPR009030">
    <property type="entry name" value="Growth_fac_rcpt_cys_sf"/>
</dbReference>
<keyword evidence="2" id="KW-0472">Membrane</keyword>
<protein>
    <recommendedName>
        <fullName evidence="3">Protein kinase domain-containing protein</fullName>
    </recommendedName>
</protein>
<dbReference type="EMBL" id="BAAFRS010000324">
    <property type="protein sequence ID" value="GAB1227156.1"/>
    <property type="molecule type" value="Genomic_DNA"/>
</dbReference>
<dbReference type="InterPro" id="IPR017441">
    <property type="entry name" value="Protein_kinase_ATP_BS"/>
</dbReference>
<reference evidence="4 5" key="1">
    <citation type="journal article" date="2019" name="PLoS Negl. Trop. Dis.">
        <title>Whole genome sequencing of Entamoeba nuttalli reveals mammalian host-related molecular signatures and a novel octapeptide-repeat surface protein.</title>
        <authorList>
            <person name="Tanaka M."/>
            <person name="Makiuchi T."/>
            <person name="Komiyama T."/>
            <person name="Shiina T."/>
            <person name="Osaki K."/>
            <person name="Tachibana H."/>
        </authorList>
    </citation>
    <scope>NUCLEOTIDE SEQUENCE [LARGE SCALE GENOMIC DNA]</scope>
    <source>
        <strain evidence="4 5">P19-061405</strain>
    </source>
</reference>
<comment type="caution">
    <text evidence="4">The sequence shown here is derived from an EMBL/GenBank/DDBJ whole genome shotgun (WGS) entry which is preliminary data.</text>
</comment>
<dbReference type="Proteomes" id="UP001628156">
    <property type="component" value="Unassembled WGS sequence"/>
</dbReference>
<evidence type="ECO:0000313" key="5">
    <source>
        <dbReference type="Proteomes" id="UP001628156"/>
    </source>
</evidence>
<dbReference type="InterPro" id="IPR001245">
    <property type="entry name" value="Ser-Thr/Tyr_kinase_cat_dom"/>
</dbReference>
<dbReference type="Pfam" id="PF07714">
    <property type="entry name" value="PK_Tyr_Ser-Thr"/>
    <property type="match status" value="1"/>
</dbReference>